<feature type="disulfide bond" evidence="6">
    <location>
        <begin position="76"/>
        <end position="85"/>
    </location>
</feature>
<evidence type="ECO:0000313" key="8">
    <source>
        <dbReference type="EMBL" id="OWK01772.1"/>
    </source>
</evidence>
<dbReference type="PANTHER" id="PTHR10574">
    <property type="entry name" value="NETRIN/LAMININ-RELATED"/>
    <property type="match status" value="1"/>
</dbReference>
<dbReference type="PANTHER" id="PTHR10574:SF444">
    <property type="entry name" value="BASEMENT MEMBRANE-SPECIFIC HEPARAN SULFATE PROTEOGLYCAN CORE PROTEIN"/>
    <property type="match status" value="1"/>
</dbReference>
<feature type="domain" description="Laminin EGF-like" evidence="7">
    <location>
        <begin position="58"/>
        <end position="106"/>
    </location>
</feature>
<keyword evidence="9" id="KW-1185">Reference proteome</keyword>
<gene>
    <name evidence="8" type="ORF">Celaphus_00017704</name>
</gene>
<comment type="caution">
    <text evidence="6">Lacks conserved residue(s) required for the propagation of feature annotation.</text>
</comment>
<dbReference type="AlphaFoldDB" id="A0A212C737"/>
<evidence type="ECO:0000256" key="3">
    <source>
        <dbReference type="ARBA" id="ARBA00023157"/>
    </source>
</evidence>
<reference evidence="8 9" key="1">
    <citation type="journal article" date="2018" name="Mol. Genet. Genomics">
        <title>The red deer Cervus elaphus genome CerEla1.0: sequencing, annotating, genes, and chromosomes.</title>
        <authorList>
            <person name="Bana N.A."/>
            <person name="Nyiri A."/>
            <person name="Nagy J."/>
            <person name="Frank K."/>
            <person name="Nagy T."/>
            <person name="Steger V."/>
            <person name="Schiller M."/>
            <person name="Lakatos P."/>
            <person name="Sugar L."/>
            <person name="Horn P."/>
            <person name="Barta E."/>
            <person name="Orosz L."/>
        </authorList>
    </citation>
    <scope>NUCLEOTIDE SEQUENCE [LARGE SCALE GENOMIC DNA]</scope>
    <source>
        <strain evidence="8">Hungarian</strain>
    </source>
</reference>
<dbReference type="InterPro" id="IPR002049">
    <property type="entry name" value="LE_dom"/>
</dbReference>
<evidence type="ECO:0000256" key="2">
    <source>
        <dbReference type="ARBA" id="ARBA00022737"/>
    </source>
</evidence>
<dbReference type="FunFam" id="2.10.25.10:FF:000454">
    <property type="entry name" value="Laminin subunit alpha 1"/>
    <property type="match status" value="1"/>
</dbReference>
<dbReference type="GO" id="GO:0009888">
    <property type="term" value="P:tissue development"/>
    <property type="evidence" value="ECO:0007669"/>
    <property type="project" value="TreeGrafter"/>
</dbReference>
<dbReference type="SUPFAM" id="SSF57196">
    <property type="entry name" value="EGF/Laminin"/>
    <property type="match status" value="2"/>
</dbReference>
<sequence length="129" mass="13573">LDSVSLDVASPNVIDLSLATEVEHCECPQGYAGISCESCLPGYYRVDGILFGGICQPCECHGHASECDAHGVCFACQHNTTGDHCERCLPGFYGLPSRGTPGDCQPCACPLSTASNNFSPTCHLDDGDE</sequence>
<dbReference type="PROSITE" id="PS01248">
    <property type="entry name" value="EGF_LAM_1"/>
    <property type="match status" value="1"/>
</dbReference>
<comment type="caution">
    <text evidence="8">The sequence shown here is derived from an EMBL/GenBank/DDBJ whole genome shotgun (WGS) entry which is preliminary data.</text>
</comment>
<dbReference type="FunFam" id="2.10.25.10:FF:000629">
    <property type="entry name" value="Laminin subunit alpha 1"/>
    <property type="match status" value="1"/>
</dbReference>
<keyword evidence="1" id="KW-0732">Signal</keyword>
<dbReference type="SMART" id="SM00180">
    <property type="entry name" value="EGF_Lam"/>
    <property type="match status" value="2"/>
</dbReference>
<dbReference type="PROSITE" id="PS50027">
    <property type="entry name" value="EGF_LAM_2"/>
    <property type="match status" value="1"/>
</dbReference>
<organism evidence="8 9">
    <name type="scientific">Cervus elaphus hippelaphus</name>
    <name type="common">European red deer</name>
    <dbReference type="NCBI Taxonomy" id="46360"/>
    <lineage>
        <taxon>Eukaryota</taxon>
        <taxon>Metazoa</taxon>
        <taxon>Chordata</taxon>
        <taxon>Craniata</taxon>
        <taxon>Vertebrata</taxon>
        <taxon>Euteleostomi</taxon>
        <taxon>Mammalia</taxon>
        <taxon>Eutheria</taxon>
        <taxon>Laurasiatheria</taxon>
        <taxon>Artiodactyla</taxon>
        <taxon>Ruminantia</taxon>
        <taxon>Pecora</taxon>
        <taxon>Cervidae</taxon>
        <taxon>Cervinae</taxon>
        <taxon>Cervus</taxon>
    </lineage>
</organism>
<dbReference type="OrthoDB" id="10011303at2759"/>
<evidence type="ECO:0000313" key="9">
    <source>
        <dbReference type="Proteomes" id="UP000242450"/>
    </source>
</evidence>
<dbReference type="InterPro" id="IPR056863">
    <property type="entry name" value="LMN_ATRN_NET-like_EGF"/>
</dbReference>
<evidence type="ECO:0000256" key="1">
    <source>
        <dbReference type="ARBA" id="ARBA00022729"/>
    </source>
</evidence>
<dbReference type="Pfam" id="PF24973">
    <property type="entry name" value="EGF_LMN_ATRN"/>
    <property type="match status" value="1"/>
</dbReference>
<accession>A0A212C737</accession>
<evidence type="ECO:0000256" key="4">
    <source>
        <dbReference type="ARBA" id="ARBA00023180"/>
    </source>
</evidence>
<feature type="non-terminal residue" evidence="8">
    <location>
        <position position="129"/>
    </location>
</feature>
<dbReference type="Pfam" id="PF00053">
    <property type="entry name" value="EGF_laminin"/>
    <property type="match status" value="1"/>
</dbReference>
<evidence type="ECO:0000256" key="6">
    <source>
        <dbReference type="PROSITE-ProRule" id="PRU00460"/>
    </source>
</evidence>
<keyword evidence="5 6" id="KW-0424">Laminin EGF-like domain</keyword>
<dbReference type="GO" id="GO:0009887">
    <property type="term" value="P:animal organ morphogenesis"/>
    <property type="evidence" value="ECO:0007669"/>
    <property type="project" value="TreeGrafter"/>
</dbReference>
<dbReference type="Gene3D" id="2.10.25.10">
    <property type="entry name" value="Laminin"/>
    <property type="match status" value="2"/>
</dbReference>
<protein>
    <recommendedName>
        <fullName evidence="7">Laminin EGF-like domain-containing protein</fullName>
    </recommendedName>
</protein>
<evidence type="ECO:0000256" key="5">
    <source>
        <dbReference type="ARBA" id="ARBA00023292"/>
    </source>
</evidence>
<dbReference type="Proteomes" id="UP000242450">
    <property type="component" value="Chromosome 27"/>
</dbReference>
<keyword evidence="3 6" id="KW-1015">Disulfide bond</keyword>
<dbReference type="EMBL" id="MKHE01000027">
    <property type="protein sequence ID" value="OWK01772.1"/>
    <property type="molecule type" value="Genomic_DNA"/>
</dbReference>
<keyword evidence="4" id="KW-0325">Glycoprotein</keyword>
<dbReference type="InterPro" id="IPR050440">
    <property type="entry name" value="Laminin/Netrin_ECM"/>
</dbReference>
<feature type="non-terminal residue" evidence="8">
    <location>
        <position position="1"/>
    </location>
</feature>
<keyword evidence="2" id="KW-0677">Repeat</keyword>
<name>A0A212C737_CEREH</name>
<evidence type="ECO:0000259" key="7">
    <source>
        <dbReference type="PROSITE" id="PS50027"/>
    </source>
</evidence>
<dbReference type="CDD" id="cd00055">
    <property type="entry name" value="EGF_Lam"/>
    <property type="match status" value="1"/>
</dbReference>
<proteinExistence type="predicted"/>